<keyword evidence="1" id="KW-0596">Phosphopantetheine</keyword>
<evidence type="ECO:0000256" key="4">
    <source>
        <dbReference type="ARBA" id="ARBA00022857"/>
    </source>
</evidence>
<keyword evidence="3" id="KW-0808">Transferase</keyword>
<dbReference type="InterPro" id="IPR013149">
    <property type="entry name" value="ADH-like_C"/>
</dbReference>
<keyword evidence="4" id="KW-0521">NADP</keyword>
<reference evidence="7" key="1">
    <citation type="submission" date="2024-06" db="EMBL/GenBank/DDBJ databases">
        <authorList>
            <consortium name="consrtm"/>
            <person name="Uemura M."/>
            <person name="Terahara T."/>
        </authorList>
    </citation>
    <scope>NUCLEOTIDE SEQUENCE</scope>
    <source>
        <strain evidence="7">KM77-8</strain>
    </source>
</reference>
<dbReference type="InterPro" id="IPR036291">
    <property type="entry name" value="NAD(P)-bd_dom_sf"/>
</dbReference>
<feature type="domain" description="Enoyl reductase (ER)" evidence="6">
    <location>
        <begin position="1"/>
        <end position="210"/>
    </location>
</feature>
<sequence length="236" mass="24837">MSFAEAATFPVAFLTVHQTLVGQAALDDGETVLVHGGAGAVGLAVLQCARRQGARVIATAGTETKQDLLRTLGAEHVLDSRSLDFVPRVRELTGGRGVDVVVNSLSGEAIAQGLDLLAPGGRFIELGKKDIFLNNPVTLRPFHRSLTFIGFNLDAVIDAPKPAARLLAAFEAEAVSGTYRPLPHTTYPAARVDEAFHVLQHSRHTGKVVVTFDPSTNPSPSNPHPAPSASTATAPI</sequence>
<dbReference type="AlphaFoldDB" id="A0AAT9HGB7"/>
<dbReference type="EMBL" id="AP035768">
    <property type="protein sequence ID" value="BFO16447.1"/>
    <property type="molecule type" value="Genomic_DNA"/>
</dbReference>
<dbReference type="InterPro" id="IPR051603">
    <property type="entry name" value="Zinc-ADH_QOR/CCCR"/>
</dbReference>
<dbReference type="Gene3D" id="3.90.180.10">
    <property type="entry name" value="Medium-chain alcohol dehydrogenases, catalytic domain"/>
    <property type="match status" value="1"/>
</dbReference>
<evidence type="ECO:0000256" key="5">
    <source>
        <dbReference type="SAM" id="MobiDB-lite"/>
    </source>
</evidence>
<evidence type="ECO:0000259" key="6">
    <source>
        <dbReference type="SMART" id="SM00829"/>
    </source>
</evidence>
<reference evidence="7" key="2">
    <citation type="submission" date="2024-07" db="EMBL/GenBank/DDBJ databases">
        <title>Streptomyces haneummycinica sp. nov., a new antibiotic-producing actinobacterium isolated from marine sediment.</title>
        <authorList>
            <person name="Uemura M."/>
            <person name="Hamada M."/>
            <person name="Hirano S."/>
            <person name="Kobayashi K."/>
            <person name="Ohshiro T."/>
            <person name="Kobayashi T."/>
            <person name="Terahara T."/>
        </authorList>
    </citation>
    <scope>NUCLEOTIDE SEQUENCE</scope>
    <source>
        <strain evidence="7">KM77-8</strain>
    </source>
</reference>
<evidence type="ECO:0000313" key="7">
    <source>
        <dbReference type="EMBL" id="BFO16447.1"/>
    </source>
</evidence>
<gene>
    <name evidence="7" type="ORF">SHKM778_28350</name>
</gene>
<evidence type="ECO:0000256" key="1">
    <source>
        <dbReference type="ARBA" id="ARBA00022450"/>
    </source>
</evidence>
<dbReference type="PANTHER" id="PTHR44154">
    <property type="entry name" value="QUINONE OXIDOREDUCTASE"/>
    <property type="match status" value="1"/>
</dbReference>
<dbReference type="Pfam" id="PF00107">
    <property type="entry name" value="ADH_zinc_N"/>
    <property type="match status" value="1"/>
</dbReference>
<dbReference type="FunFam" id="3.40.50.720:FF:000209">
    <property type="entry name" value="Polyketide synthase Pks12"/>
    <property type="match status" value="1"/>
</dbReference>
<accession>A0AAT9HGB7</accession>
<dbReference type="SUPFAM" id="SSF51735">
    <property type="entry name" value="NAD(P)-binding Rossmann-fold domains"/>
    <property type="match status" value="1"/>
</dbReference>
<keyword evidence="2" id="KW-0597">Phosphoprotein</keyword>
<protein>
    <recommendedName>
        <fullName evidence="6">Enoyl reductase (ER) domain-containing protein</fullName>
    </recommendedName>
</protein>
<feature type="region of interest" description="Disordered" evidence="5">
    <location>
        <begin position="212"/>
        <end position="236"/>
    </location>
</feature>
<dbReference type="CDD" id="cd05195">
    <property type="entry name" value="enoyl_red"/>
    <property type="match status" value="1"/>
</dbReference>
<evidence type="ECO:0000256" key="3">
    <source>
        <dbReference type="ARBA" id="ARBA00022679"/>
    </source>
</evidence>
<dbReference type="GO" id="GO:0016491">
    <property type="term" value="F:oxidoreductase activity"/>
    <property type="evidence" value="ECO:0007669"/>
    <property type="project" value="InterPro"/>
</dbReference>
<dbReference type="SMART" id="SM00829">
    <property type="entry name" value="PKS_ER"/>
    <property type="match status" value="1"/>
</dbReference>
<organism evidence="7">
    <name type="scientific">Streptomyces haneummycinicus</name>
    <dbReference type="NCBI Taxonomy" id="3074435"/>
    <lineage>
        <taxon>Bacteria</taxon>
        <taxon>Bacillati</taxon>
        <taxon>Actinomycetota</taxon>
        <taxon>Actinomycetes</taxon>
        <taxon>Kitasatosporales</taxon>
        <taxon>Streptomycetaceae</taxon>
        <taxon>Streptomyces</taxon>
    </lineage>
</organism>
<dbReference type="InterPro" id="IPR020843">
    <property type="entry name" value="ER"/>
</dbReference>
<name>A0AAT9HGB7_9ACTN</name>
<proteinExistence type="predicted"/>
<evidence type="ECO:0000256" key="2">
    <source>
        <dbReference type="ARBA" id="ARBA00022553"/>
    </source>
</evidence>
<dbReference type="GO" id="GO:0016740">
    <property type="term" value="F:transferase activity"/>
    <property type="evidence" value="ECO:0007669"/>
    <property type="project" value="UniProtKB-KW"/>
</dbReference>
<feature type="compositionally biased region" description="Low complexity" evidence="5">
    <location>
        <begin position="227"/>
        <end position="236"/>
    </location>
</feature>
<dbReference type="PANTHER" id="PTHR44154:SF1">
    <property type="entry name" value="QUINONE OXIDOREDUCTASE"/>
    <property type="match status" value="1"/>
</dbReference>